<dbReference type="AlphaFoldDB" id="A0A1H8DBU7"/>
<reference evidence="2" key="1">
    <citation type="submission" date="2016-10" db="EMBL/GenBank/DDBJ databases">
        <authorList>
            <person name="Varghese N."/>
            <person name="Submissions S."/>
        </authorList>
    </citation>
    <scope>NUCLEOTIDE SEQUENCE [LARGE SCALE GENOMIC DNA]</scope>
    <source>
        <strain evidence="2">Gh-48</strain>
    </source>
</reference>
<dbReference type="Proteomes" id="UP000198942">
    <property type="component" value="Unassembled WGS sequence"/>
</dbReference>
<name>A0A1H8DBU7_9SPHI</name>
<sequence>MPTGAARVLSGLLWEFGGYIGYTAEIDQTFRGNMEMCSAGI</sequence>
<proteinExistence type="predicted"/>
<evidence type="ECO:0000313" key="2">
    <source>
        <dbReference type="Proteomes" id="UP000198942"/>
    </source>
</evidence>
<protein>
    <submittedName>
        <fullName evidence="1">Uncharacterized protein</fullName>
    </submittedName>
</protein>
<keyword evidence="2" id="KW-1185">Reference proteome</keyword>
<evidence type="ECO:0000313" key="1">
    <source>
        <dbReference type="EMBL" id="SEN04294.1"/>
    </source>
</evidence>
<dbReference type="EMBL" id="FOCL01000002">
    <property type="protein sequence ID" value="SEN04294.1"/>
    <property type="molecule type" value="Genomic_DNA"/>
</dbReference>
<organism evidence="1 2">
    <name type="scientific">Mucilaginibacter gossypiicola</name>
    <dbReference type="NCBI Taxonomy" id="551995"/>
    <lineage>
        <taxon>Bacteria</taxon>
        <taxon>Pseudomonadati</taxon>
        <taxon>Bacteroidota</taxon>
        <taxon>Sphingobacteriia</taxon>
        <taxon>Sphingobacteriales</taxon>
        <taxon>Sphingobacteriaceae</taxon>
        <taxon>Mucilaginibacter</taxon>
    </lineage>
</organism>
<accession>A0A1H8DBU7</accession>
<gene>
    <name evidence="1" type="ORF">SAMN05192574_102275</name>
</gene>
<dbReference type="STRING" id="551995.SAMN05192574_102275"/>